<dbReference type="InterPro" id="IPR051029">
    <property type="entry name" value="mRNA_Capping_Enz/RNA_Phosphat"/>
</dbReference>
<gene>
    <name evidence="1" type="ORF">TVAG_322770</name>
</gene>
<dbReference type="eggNOG" id="KOG2386">
    <property type="taxonomic scope" value="Eukaryota"/>
</dbReference>
<dbReference type="InParanoid" id="A2EL29"/>
<dbReference type="SMR" id="A2EL29"/>
<dbReference type="KEGG" id="tva:4764536"/>
<accession>A2EL29</accession>
<dbReference type="VEuPathDB" id="TrichDB:TVAG_322770"/>
<dbReference type="STRING" id="5722.A2EL29"/>
<dbReference type="Proteomes" id="UP000001542">
    <property type="component" value="Unassembled WGS sequence"/>
</dbReference>
<organism evidence="1 2">
    <name type="scientific">Trichomonas vaginalis (strain ATCC PRA-98 / G3)</name>
    <dbReference type="NCBI Taxonomy" id="412133"/>
    <lineage>
        <taxon>Eukaryota</taxon>
        <taxon>Metamonada</taxon>
        <taxon>Parabasalia</taxon>
        <taxon>Trichomonadida</taxon>
        <taxon>Trichomonadidae</taxon>
        <taxon>Trichomonas</taxon>
    </lineage>
</organism>
<protein>
    <submittedName>
        <fullName evidence="1">Uncharacterized protein</fullName>
    </submittedName>
</protein>
<dbReference type="SUPFAM" id="SSF52799">
    <property type="entry name" value="(Phosphotyrosine protein) phosphatases II"/>
    <property type="match status" value="1"/>
</dbReference>
<proteinExistence type="predicted"/>
<evidence type="ECO:0000313" key="2">
    <source>
        <dbReference type="Proteomes" id="UP000001542"/>
    </source>
</evidence>
<dbReference type="Gene3D" id="3.90.190.10">
    <property type="entry name" value="Protein tyrosine phosphatase superfamily"/>
    <property type="match status" value="1"/>
</dbReference>
<dbReference type="InterPro" id="IPR029021">
    <property type="entry name" value="Prot-tyrosine_phosphatase-like"/>
</dbReference>
<dbReference type="AlphaFoldDB" id="A2EL29"/>
<dbReference type="PANTHER" id="PTHR10367">
    <property type="entry name" value="MRNA-CAPPING ENZYME"/>
    <property type="match status" value="1"/>
</dbReference>
<reference evidence="1" key="2">
    <citation type="journal article" date="2007" name="Science">
        <title>Draft genome sequence of the sexually transmitted pathogen Trichomonas vaginalis.</title>
        <authorList>
            <person name="Carlton J.M."/>
            <person name="Hirt R.P."/>
            <person name="Silva J.C."/>
            <person name="Delcher A.L."/>
            <person name="Schatz M."/>
            <person name="Zhao Q."/>
            <person name="Wortman J.R."/>
            <person name="Bidwell S.L."/>
            <person name="Alsmark U.C.M."/>
            <person name="Besteiro S."/>
            <person name="Sicheritz-Ponten T."/>
            <person name="Noel C.J."/>
            <person name="Dacks J.B."/>
            <person name="Foster P.G."/>
            <person name="Simillion C."/>
            <person name="Van de Peer Y."/>
            <person name="Miranda-Saavedra D."/>
            <person name="Barton G.J."/>
            <person name="Westrop G.D."/>
            <person name="Mueller S."/>
            <person name="Dessi D."/>
            <person name="Fiori P.L."/>
            <person name="Ren Q."/>
            <person name="Paulsen I."/>
            <person name="Zhang H."/>
            <person name="Bastida-Corcuera F.D."/>
            <person name="Simoes-Barbosa A."/>
            <person name="Brown M.T."/>
            <person name="Hayes R.D."/>
            <person name="Mukherjee M."/>
            <person name="Okumura C.Y."/>
            <person name="Schneider R."/>
            <person name="Smith A.J."/>
            <person name="Vanacova S."/>
            <person name="Villalvazo M."/>
            <person name="Haas B.J."/>
            <person name="Pertea M."/>
            <person name="Feldblyum T.V."/>
            <person name="Utterback T.R."/>
            <person name="Shu C.L."/>
            <person name="Osoegawa K."/>
            <person name="de Jong P.J."/>
            <person name="Hrdy I."/>
            <person name="Horvathova L."/>
            <person name="Zubacova Z."/>
            <person name="Dolezal P."/>
            <person name="Malik S.B."/>
            <person name="Logsdon J.M. Jr."/>
            <person name="Henze K."/>
            <person name="Gupta A."/>
            <person name="Wang C.C."/>
            <person name="Dunne R.L."/>
            <person name="Upcroft J.A."/>
            <person name="Upcroft P."/>
            <person name="White O."/>
            <person name="Salzberg S.L."/>
            <person name="Tang P."/>
            <person name="Chiu C.-H."/>
            <person name="Lee Y.-S."/>
            <person name="Embley T.M."/>
            <person name="Coombs G.H."/>
            <person name="Mottram J.C."/>
            <person name="Tachezy J."/>
            <person name="Fraser-Liggett C.M."/>
            <person name="Johnson P.J."/>
        </authorList>
    </citation>
    <scope>NUCLEOTIDE SEQUENCE [LARGE SCALE GENOMIC DNA]</scope>
    <source>
        <strain evidence="1">G3</strain>
    </source>
</reference>
<dbReference type="GO" id="GO:0006370">
    <property type="term" value="P:7-methylguanosine mRNA capping"/>
    <property type="evidence" value="ECO:0000318"/>
    <property type="project" value="GO_Central"/>
</dbReference>
<dbReference type="VEuPathDB" id="TrichDB:TVAGG3_0234260"/>
<dbReference type="GO" id="GO:0004484">
    <property type="term" value="F:mRNA guanylyltransferase activity"/>
    <property type="evidence" value="ECO:0000318"/>
    <property type="project" value="GO_Central"/>
</dbReference>
<evidence type="ECO:0000313" key="1">
    <source>
        <dbReference type="EMBL" id="EAY06657.1"/>
    </source>
</evidence>
<reference evidence="1" key="1">
    <citation type="submission" date="2006-10" db="EMBL/GenBank/DDBJ databases">
        <authorList>
            <person name="Amadeo P."/>
            <person name="Zhao Q."/>
            <person name="Wortman J."/>
            <person name="Fraser-Liggett C."/>
            <person name="Carlton J."/>
        </authorList>
    </citation>
    <scope>NUCLEOTIDE SEQUENCE</scope>
    <source>
        <strain evidence="1">G3</strain>
    </source>
</reference>
<dbReference type="EMBL" id="DS113418">
    <property type="protein sequence ID" value="EAY06657.1"/>
    <property type="molecule type" value="Genomic_DNA"/>
</dbReference>
<keyword evidence="2" id="KW-1185">Reference proteome</keyword>
<dbReference type="RefSeq" id="XP_001318880.1">
    <property type="nucleotide sequence ID" value="XM_001318845.1"/>
</dbReference>
<dbReference type="PANTHER" id="PTHR10367:SF17">
    <property type="entry name" value="MRNA-CAPPING ENZYME"/>
    <property type="match status" value="1"/>
</dbReference>
<sequence length="548" mass="63667">MKEAKLRRVNKLPDFWIPCPACGTPIPVPGKDNFFFVPMKRPYPDQYQAFLPEKKKWTVTKMVEYMHAKIKSEKTKTFFYFDTETIENETLDQLKEQDVLNVPFSPERYRAVDVDDFCLKVNSYIDNPSLSTFNVYLIVASLHGGNSSGFFISSYLMKFGKFSFDDAIKTFTKSRPRGFYDKEPLEQLATLVAEKVKIPDLKMPKWLKENKYIGATSEITLPMESTPSFEKYGGVEMKDQALITKLQELVNGSLEESFVNSKSTIIPVFRVWKDTMKEEFAKNVYRISFQPQGTNVILCSDDERYLYIHYGFNRFWRFDAKVMTDLPFVAVGVVVPMEEKLHLYLSDILRIEKRSFLKNDIDIRTSSIWHYLLPRIQTNPNNRLRLLYRPVGRLTDCATKLFDDTVKFYEKFKFDVDGIILIRRRGTMGNFIYVPQRQTLLLFMRMSSAVDGLLYARTDDGNALVAVRHMDLAENPVRGALDSFVIRFEVDPADGALIPVSVCKNELPSTYSFYTGIVEFYKQKMKSRDVVKFWQDEAIKRMPQPAPK</sequence>
<name>A2EL29_TRIV3</name>